<evidence type="ECO:0000313" key="2">
    <source>
        <dbReference type="EMBL" id="MBB4744913.1"/>
    </source>
</evidence>
<name>A0A7W7H6J0_9ACTN</name>
<gene>
    <name evidence="2" type="ORF">BJY16_008372</name>
</gene>
<dbReference type="EMBL" id="JACHNB010000001">
    <property type="protein sequence ID" value="MBB4744913.1"/>
    <property type="molecule type" value="Genomic_DNA"/>
</dbReference>
<sequence length="30" mass="3071">MTGGTERQPVEPDNDLAGEGRNGIATEAQG</sequence>
<dbReference type="AlphaFoldDB" id="A0A7W7H6J0"/>
<reference evidence="2 3" key="1">
    <citation type="submission" date="2020-08" db="EMBL/GenBank/DDBJ databases">
        <title>Sequencing the genomes of 1000 actinobacteria strains.</title>
        <authorList>
            <person name="Klenk H.-P."/>
        </authorList>
    </citation>
    <scope>NUCLEOTIDE SEQUENCE [LARGE SCALE GENOMIC DNA]</scope>
    <source>
        <strain evidence="2 3">DSM 45809</strain>
    </source>
</reference>
<comment type="caution">
    <text evidence="2">The sequence shown here is derived from an EMBL/GenBank/DDBJ whole genome shotgun (WGS) entry which is preliminary data.</text>
</comment>
<keyword evidence="3" id="KW-1185">Reference proteome</keyword>
<dbReference type="Proteomes" id="UP000546162">
    <property type="component" value="Unassembled WGS sequence"/>
</dbReference>
<feature type="region of interest" description="Disordered" evidence="1">
    <location>
        <begin position="1"/>
        <end position="30"/>
    </location>
</feature>
<proteinExistence type="predicted"/>
<evidence type="ECO:0000313" key="3">
    <source>
        <dbReference type="Proteomes" id="UP000546162"/>
    </source>
</evidence>
<protein>
    <submittedName>
        <fullName evidence="2">Uncharacterized protein</fullName>
    </submittedName>
</protein>
<evidence type="ECO:0000256" key="1">
    <source>
        <dbReference type="SAM" id="MobiDB-lite"/>
    </source>
</evidence>
<accession>A0A7W7H6J0</accession>
<organism evidence="2 3">
    <name type="scientific">Actinoplanes octamycinicus</name>
    <dbReference type="NCBI Taxonomy" id="135948"/>
    <lineage>
        <taxon>Bacteria</taxon>
        <taxon>Bacillati</taxon>
        <taxon>Actinomycetota</taxon>
        <taxon>Actinomycetes</taxon>
        <taxon>Micromonosporales</taxon>
        <taxon>Micromonosporaceae</taxon>
        <taxon>Actinoplanes</taxon>
    </lineage>
</organism>